<keyword evidence="2" id="KW-1003">Cell membrane</keyword>
<evidence type="ECO:0000256" key="8">
    <source>
        <dbReference type="ARBA" id="ARBA00023136"/>
    </source>
</evidence>
<evidence type="ECO:0000256" key="6">
    <source>
        <dbReference type="ARBA" id="ARBA00023004"/>
    </source>
</evidence>
<evidence type="ECO:0000256" key="5">
    <source>
        <dbReference type="ARBA" id="ARBA00022840"/>
    </source>
</evidence>
<dbReference type="KEGG" id="ccah:DWG20_15125"/>
<dbReference type="CDD" id="cd03259">
    <property type="entry name" value="ABC_Carb_Solutes_like"/>
    <property type="match status" value="1"/>
</dbReference>
<dbReference type="FunFam" id="3.40.50.300:FF:000425">
    <property type="entry name" value="Probable ABC transporter, ATP-binding subunit"/>
    <property type="match status" value="1"/>
</dbReference>
<keyword evidence="7" id="KW-0406">Ion transport</keyword>
<evidence type="ECO:0000256" key="2">
    <source>
        <dbReference type="ARBA" id="ARBA00022475"/>
    </source>
</evidence>
<keyword evidence="1" id="KW-0813">Transport</keyword>
<evidence type="ECO:0000256" key="4">
    <source>
        <dbReference type="ARBA" id="ARBA00022741"/>
    </source>
</evidence>
<dbReference type="GO" id="GO:0016887">
    <property type="term" value="F:ATP hydrolysis activity"/>
    <property type="evidence" value="ECO:0007669"/>
    <property type="project" value="InterPro"/>
</dbReference>
<keyword evidence="8" id="KW-0472">Membrane</keyword>
<keyword evidence="5 10" id="KW-0067">ATP-binding</keyword>
<evidence type="ECO:0000313" key="10">
    <source>
        <dbReference type="EMBL" id="AXK40645.1"/>
    </source>
</evidence>
<dbReference type="PROSITE" id="PS50893">
    <property type="entry name" value="ABC_TRANSPORTER_2"/>
    <property type="match status" value="1"/>
</dbReference>
<dbReference type="AlphaFoldDB" id="A0A345Y9P3"/>
<accession>A0A345Y9P3</accession>
<dbReference type="InterPro" id="IPR050093">
    <property type="entry name" value="ABC_SmlMolc_Importer"/>
</dbReference>
<dbReference type="EMBL" id="CP031337">
    <property type="protein sequence ID" value="AXK40645.1"/>
    <property type="molecule type" value="Genomic_DNA"/>
</dbReference>
<dbReference type="SUPFAM" id="SSF52540">
    <property type="entry name" value="P-loop containing nucleoside triphosphate hydrolases"/>
    <property type="match status" value="1"/>
</dbReference>
<dbReference type="InterPro" id="IPR017871">
    <property type="entry name" value="ABC_transporter-like_CS"/>
</dbReference>
<evidence type="ECO:0000256" key="7">
    <source>
        <dbReference type="ARBA" id="ARBA00023065"/>
    </source>
</evidence>
<dbReference type="SMART" id="SM00382">
    <property type="entry name" value="AAA"/>
    <property type="match status" value="1"/>
</dbReference>
<dbReference type="PANTHER" id="PTHR42781:SF4">
    <property type="entry name" value="SPERMIDINE_PUTRESCINE IMPORT ATP-BINDING PROTEIN POTA"/>
    <property type="match status" value="1"/>
</dbReference>
<dbReference type="OrthoDB" id="5298774at2"/>
<name>A0A345Y9P3_9NEIS</name>
<dbReference type="InterPro" id="IPR003593">
    <property type="entry name" value="AAA+_ATPase"/>
</dbReference>
<sequence>MLELAELSKRYGERVVADSVSLKLAPGELVALLGPSGCGKSTLLNMVAGLVAPDAGAIYFNKERIDMLPAERRGFALMFQDFALFPHLSVLDNVMFGLAERRVPKKAARERARAELEAVGLASFEARRIGALSGGEKQRVALARALATDPRLMLLDEPFSSLDAHLRASLQAATRQRLAEANIPALLVTHDRDEALAMADRVAVLDAGRIAQIAPASELMAAPANERVARFLGLANVTGQGYWPQQALQLGGQTLAEVVALTPRADGLTLEVALPEGRFIVELSLREAAALAEPPVVGARVPVALRPEAFRRFAAKDIA</sequence>
<dbReference type="PANTHER" id="PTHR42781">
    <property type="entry name" value="SPERMIDINE/PUTRESCINE IMPORT ATP-BINDING PROTEIN POTA"/>
    <property type="match status" value="1"/>
</dbReference>
<evidence type="ECO:0000313" key="11">
    <source>
        <dbReference type="Proteomes" id="UP000254537"/>
    </source>
</evidence>
<evidence type="ECO:0000259" key="9">
    <source>
        <dbReference type="PROSITE" id="PS50893"/>
    </source>
</evidence>
<keyword evidence="3" id="KW-0410">Iron transport</keyword>
<proteinExistence type="predicted"/>
<dbReference type="GO" id="GO:0015408">
    <property type="term" value="F:ABC-type ferric iron transporter activity"/>
    <property type="evidence" value="ECO:0007669"/>
    <property type="project" value="InterPro"/>
</dbReference>
<dbReference type="RefSeq" id="WP_115434572.1">
    <property type="nucleotide sequence ID" value="NZ_CP031337.1"/>
</dbReference>
<dbReference type="GO" id="GO:0005524">
    <property type="term" value="F:ATP binding"/>
    <property type="evidence" value="ECO:0007669"/>
    <property type="project" value="UniProtKB-KW"/>
</dbReference>
<keyword evidence="4" id="KW-0547">Nucleotide-binding</keyword>
<reference evidence="10 11" key="1">
    <citation type="submission" date="2018-07" db="EMBL/GenBank/DDBJ databases">
        <title>Crenobacter cavernae sp. nov., isolated from a karst cave.</title>
        <authorList>
            <person name="Zhu H."/>
        </authorList>
    </citation>
    <scope>NUCLEOTIDE SEQUENCE [LARGE SCALE GENOMIC DNA]</scope>
    <source>
        <strain evidence="10 11">K1W11S-77</strain>
    </source>
</reference>
<protein>
    <submittedName>
        <fullName evidence="10">ABC transporter ATP-binding protein</fullName>
    </submittedName>
</protein>
<evidence type="ECO:0000256" key="1">
    <source>
        <dbReference type="ARBA" id="ARBA00022448"/>
    </source>
</evidence>
<keyword evidence="6" id="KW-0408">Iron</keyword>
<dbReference type="Proteomes" id="UP000254537">
    <property type="component" value="Chromosome"/>
</dbReference>
<evidence type="ECO:0000256" key="3">
    <source>
        <dbReference type="ARBA" id="ARBA00022496"/>
    </source>
</evidence>
<organism evidence="10 11">
    <name type="scientific">Crenobacter cavernae</name>
    <dbReference type="NCBI Taxonomy" id="2290923"/>
    <lineage>
        <taxon>Bacteria</taxon>
        <taxon>Pseudomonadati</taxon>
        <taxon>Pseudomonadota</taxon>
        <taxon>Betaproteobacteria</taxon>
        <taxon>Neisseriales</taxon>
        <taxon>Neisseriaceae</taxon>
        <taxon>Crenobacter</taxon>
    </lineage>
</organism>
<dbReference type="Pfam" id="PF00005">
    <property type="entry name" value="ABC_tran"/>
    <property type="match status" value="1"/>
</dbReference>
<dbReference type="Gene3D" id="3.40.50.300">
    <property type="entry name" value="P-loop containing nucleotide triphosphate hydrolases"/>
    <property type="match status" value="1"/>
</dbReference>
<dbReference type="PROSITE" id="PS00211">
    <property type="entry name" value="ABC_TRANSPORTER_1"/>
    <property type="match status" value="1"/>
</dbReference>
<dbReference type="InterPro" id="IPR015853">
    <property type="entry name" value="ABC_transpr_FbpC"/>
</dbReference>
<gene>
    <name evidence="10" type="ORF">DWG20_15125</name>
</gene>
<dbReference type="InterPro" id="IPR003439">
    <property type="entry name" value="ABC_transporter-like_ATP-bd"/>
</dbReference>
<feature type="domain" description="ABC transporter" evidence="9">
    <location>
        <begin position="2"/>
        <end position="232"/>
    </location>
</feature>
<dbReference type="InterPro" id="IPR027417">
    <property type="entry name" value="P-loop_NTPase"/>
</dbReference>
<dbReference type="GO" id="GO:0016020">
    <property type="term" value="C:membrane"/>
    <property type="evidence" value="ECO:0007669"/>
    <property type="project" value="InterPro"/>
</dbReference>
<dbReference type="GO" id="GO:0015697">
    <property type="term" value="P:quaternary ammonium group transport"/>
    <property type="evidence" value="ECO:0007669"/>
    <property type="project" value="UniProtKB-ARBA"/>
</dbReference>